<dbReference type="AlphaFoldDB" id="A0A0B7NL79"/>
<dbReference type="EMBL" id="LN732614">
    <property type="protein sequence ID" value="CEP15698.1"/>
    <property type="molecule type" value="Genomic_DNA"/>
</dbReference>
<name>A0A0B7NL79_9FUNG</name>
<keyword evidence="2" id="KW-1185">Reference proteome</keyword>
<gene>
    <name evidence="1" type="primary">PARPA_09938.1 scaffold 39144</name>
</gene>
<evidence type="ECO:0000313" key="1">
    <source>
        <dbReference type="EMBL" id="CEP15698.1"/>
    </source>
</evidence>
<protein>
    <submittedName>
        <fullName evidence="1">Uncharacterized protein</fullName>
    </submittedName>
</protein>
<organism evidence="1 2">
    <name type="scientific">Parasitella parasitica</name>
    <dbReference type="NCBI Taxonomy" id="35722"/>
    <lineage>
        <taxon>Eukaryota</taxon>
        <taxon>Fungi</taxon>
        <taxon>Fungi incertae sedis</taxon>
        <taxon>Mucoromycota</taxon>
        <taxon>Mucoromycotina</taxon>
        <taxon>Mucoromycetes</taxon>
        <taxon>Mucorales</taxon>
        <taxon>Mucorineae</taxon>
        <taxon>Mucoraceae</taxon>
        <taxon>Parasitella</taxon>
    </lineage>
</organism>
<reference evidence="1 2" key="1">
    <citation type="submission" date="2014-09" db="EMBL/GenBank/DDBJ databases">
        <authorList>
            <person name="Ellenberger Sabrina"/>
        </authorList>
    </citation>
    <scope>NUCLEOTIDE SEQUENCE [LARGE SCALE GENOMIC DNA]</scope>
    <source>
        <strain evidence="1 2">CBS 412.66</strain>
    </source>
</reference>
<accession>A0A0B7NL79</accession>
<dbReference type="Proteomes" id="UP000054107">
    <property type="component" value="Unassembled WGS sequence"/>
</dbReference>
<evidence type="ECO:0000313" key="2">
    <source>
        <dbReference type="Proteomes" id="UP000054107"/>
    </source>
</evidence>
<sequence>MNRVNTETENNSSNNNTIDQQLAIRGLSVWPNVLHWEDTVPDYVNVGCRTIKMDLRIINSLGDEKVMSDFATGEIAKSVLKSKTVLSSNMDLNQFVESSLKFYAGTPSIYTSLLYGQLEKN</sequence>
<proteinExistence type="predicted"/>